<feature type="transmembrane region" description="Helical" evidence="2">
    <location>
        <begin position="107"/>
        <end position="133"/>
    </location>
</feature>
<gene>
    <name evidence="3" type="ORF">HJC23_011763</name>
</gene>
<proteinExistence type="predicted"/>
<keyword evidence="2" id="KW-0472">Membrane</keyword>
<keyword evidence="4" id="KW-1185">Reference proteome</keyword>
<dbReference type="EMBL" id="JABMIG020000182">
    <property type="protein sequence ID" value="KAL3787079.1"/>
    <property type="molecule type" value="Genomic_DNA"/>
</dbReference>
<evidence type="ECO:0000256" key="1">
    <source>
        <dbReference type="SAM" id="MobiDB-lite"/>
    </source>
</evidence>
<sequence length="136" mass="15523">MSSLSNALDSIADNSGDDDDEEEETSSYDEETGSSYYDDDDDSSQSNTTESSRKVWKYGEPSVTSKKKLASKRDRIMERERLLQEEYEFRLHRLTRENERVAKKFRLCVLVTVAFILVAALSFAMVVCIKMLLLSG</sequence>
<accession>A0ABD3PHG9</accession>
<protein>
    <submittedName>
        <fullName evidence="3">Uncharacterized protein</fullName>
    </submittedName>
</protein>
<evidence type="ECO:0000256" key="2">
    <source>
        <dbReference type="SAM" id="Phobius"/>
    </source>
</evidence>
<name>A0ABD3PHG9_9STRA</name>
<evidence type="ECO:0000313" key="3">
    <source>
        <dbReference type="EMBL" id="KAL3787079.1"/>
    </source>
</evidence>
<dbReference type="Proteomes" id="UP001516023">
    <property type="component" value="Unassembled WGS sequence"/>
</dbReference>
<comment type="caution">
    <text evidence="3">The sequence shown here is derived from an EMBL/GenBank/DDBJ whole genome shotgun (WGS) entry which is preliminary data.</text>
</comment>
<dbReference type="AlphaFoldDB" id="A0ABD3PHG9"/>
<feature type="region of interest" description="Disordered" evidence="1">
    <location>
        <begin position="1"/>
        <end position="56"/>
    </location>
</feature>
<keyword evidence="2" id="KW-0812">Transmembrane</keyword>
<evidence type="ECO:0000313" key="4">
    <source>
        <dbReference type="Proteomes" id="UP001516023"/>
    </source>
</evidence>
<keyword evidence="2" id="KW-1133">Transmembrane helix</keyword>
<reference evidence="3 4" key="1">
    <citation type="journal article" date="2020" name="G3 (Bethesda)">
        <title>Improved Reference Genome for Cyclotella cryptica CCMP332, a Model for Cell Wall Morphogenesis, Salinity Adaptation, and Lipid Production in Diatoms (Bacillariophyta).</title>
        <authorList>
            <person name="Roberts W.R."/>
            <person name="Downey K.M."/>
            <person name="Ruck E.C."/>
            <person name="Traller J.C."/>
            <person name="Alverson A.J."/>
        </authorList>
    </citation>
    <scope>NUCLEOTIDE SEQUENCE [LARGE SCALE GENOMIC DNA]</scope>
    <source>
        <strain evidence="3 4">CCMP332</strain>
    </source>
</reference>
<organism evidence="3 4">
    <name type="scientific">Cyclotella cryptica</name>
    <dbReference type="NCBI Taxonomy" id="29204"/>
    <lineage>
        <taxon>Eukaryota</taxon>
        <taxon>Sar</taxon>
        <taxon>Stramenopiles</taxon>
        <taxon>Ochrophyta</taxon>
        <taxon>Bacillariophyta</taxon>
        <taxon>Coscinodiscophyceae</taxon>
        <taxon>Thalassiosirophycidae</taxon>
        <taxon>Stephanodiscales</taxon>
        <taxon>Stephanodiscaceae</taxon>
        <taxon>Cyclotella</taxon>
    </lineage>
</organism>
<feature type="compositionally biased region" description="Acidic residues" evidence="1">
    <location>
        <begin position="15"/>
        <end position="43"/>
    </location>
</feature>